<keyword evidence="2" id="KW-0378">Hydrolase</keyword>
<evidence type="ECO:0000313" key="3">
    <source>
        <dbReference type="Proteomes" id="UP000766570"/>
    </source>
</evidence>
<gene>
    <name evidence="2" type="ORF">JOF46_003028</name>
</gene>
<name>A0ABS4WGF2_9MICC</name>
<keyword evidence="1" id="KW-1133">Transmembrane helix</keyword>
<dbReference type="EMBL" id="JAGIOE010000001">
    <property type="protein sequence ID" value="MBP2375116.1"/>
    <property type="molecule type" value="Genomic_DNA"/>
</dbReference>
<keyword evidence="1" id="KW-0812">Transmembrane</keyword>
<dbReference type="Pfam" id="PF04307">
    <property type="entry name" value="YdjM"/>
    <property type="match status" value="1"/>
</dbReference>
<proteinExistence type="predicted"/>
<comment type="caution">
    <text evidence="2">The sequence shown here is derived from an EMBL/GenBank/DDBJ whole genome shotgun (WGS) entry which is preliminary data.</text>
</comment>
<dbReference type="Proteomes" id="UP000766570">
    <property type="component" value="Unassembled WGS sequence"/>
</dbReference>
<feature type="transmembrane region" description="Helical" evidence="1">
    <location>
        <begin position="182"/>
        <end position="211"/>
    </location>
</feature>
<evidence type="ECO:0000313" key="2">
    <source>
        <dbReference type="EMBL" id="MBP2375116.1"/>
    </source>
</evidence>
<feature type="transmembrane region" description="Helical" evidence="1">
    <location>
        <begin position="129"/>
        <end position="147"/>
    </location>
</feature>
<feature type="transmembrane region" description="Helical" evidence="1">
    <location>
        <begin position="105"/>
        <end position="123"/>
    </location>
</feature>
<protein>
    <submittedName>
        <fullName evidence="2">Membrane-bound metal-dependent hydrolase YbcI (DUF457 family)</fullName>
    </submittedName>
</protein>
<dbReference type="RefSeq" id="WP_209908393.1">
    <property type="nucleotide sequence ID" value="NZ_BAAAMI010000008.1"/>
</dbReference>
<organism evidence="2 3">
    <name type="scientific">Paeniglutamicibacter psychrophenolicus</name>
    <dbReference type="NCBI Taxonomy" id="257454"/>
    <lineage>
        <taxon>Bacteria</taxon>
        <taxon>Bacillati</taxon>
        <taxon>Actinomycetota</taxon>
        <taxon>Actinomycetes</taxon>
        <taxon>Micrococcales</taxon>
        <taxon>Micrococcaceae</taxon>
        <taxon>Paeniglutamicibacter</taxon>
    </lineage>
</organism>
<accession>A0ABS4WGF2</accession>
<dbReference type="InterPro" id="IPR007404">
    <property type="entry name" value="YdjM-like"/>
</dbReference>
<keyword evidence="1" id="KW-0472">Membrane</keyword>
<reference evidence="2 3" key="1">
    <citation type="submission" date="2021-03" db="EMBL/GenBank/DDBJ databases">
        <title>Sequencing the genomes of 1000 actinobacteria strains.</title>
        <authorList>
            <person name="Klenk H.-P."/>
        </authorList>
    </citation>
    <scope>NUCLEOTIDE SEQUENCE [LARGE SCALE GENOMIC DNA]</scope>
    <source>
        <strain evidence="2 3">DSM 15454</strain>
    </source>
</reference>
<feature type="transmembrane region" description="Helical" evidence="1">
    <location>
        <begin position="249"/>
        <end position="271"/>
    </location>
</feature>
<dbReference type="GO" id="GO:0016787">
    <property type="term" value="F:hydrolase activity"/>
    <property type="evidence" value="ECO:0007669"/>
    <property type="project" value="UniProtKB-KW"/>
</dbReference>
<sequence length="284" mass="29875">MMGGHHAATGAAAWIALTTNFKLPTGSLSEHLSWLPDAIPLGFGLLEQSPIAGVAGAMVCAGAALLPDADHRRATIAHSLPPVSNAICAGIGEVSGGHRNGTHSLLGIAAFTVLAWVLGLWTMENSRFGIIYPGAGLLAVLLVSFALKALKFIPDTMAKLPWLISVPAGIFVAVFSPDEQNWLVLAVAVGCAVHIAGDMLTVGGCNLIWPIKIRSPRFIRRVPLLKDVWKPGGRIAIPVLGRAGSVREWLLCIPVSIYALAGLVLPIVLLAHNQVQPLTKLLGF</sequence>
<feature type="transmembrane region" description="Helical" evidence="1">
    <location>
        <begin position="159"/>
        <end position="176"/>
    </location>
</feature>
<keyword evidence="3" id="KW-1185">Reference proteome</keyword>
<evidence type="ECO:0000256" key="1">
    <source>
        <dbReference type="SAM" id="Phobius"/>
    </source>
</evidence>